<proteinExistence type="predicted"/>
<accession>A0A3S3QND8</accession>
<gene>
    <name evidence="1" type="ORF">VT98_10591</name>
</gene>
<name>A0A3S3QND8_9BACT</name>
<comment type="caution">
    <text evidence="1">The sequence shown here is derived from an EMBL/GenBank/DDBJ whole genome shotgun (WGS) entry which is preliminary data.</text>
</comment>
<protein>
    <submittedName>
        <fullName evidence="1">Pyruvate, orthophosphate dikinase</fullName>
        <ecNumber evidence="1">2.7.9.1</ecNumber>
    </submittedName>
</protein>
<keyword evidence="1" id="KW-0808">Transferase</keyword>
<dbReference type="EC" id="2.7.9.1" evidence="1"/>
<dbReference type="GO" id="GO:0050242">
    <property type="term" value="F:pyruvate, phosphate dikinase activity"/>
    <property type="evidence" value="ECO:0007669"/>
    <property type="project" value="UniProtKB-EC"/>
</dbReference>
<dbReference type="EMBL" id="MTKP01000059">
    <property type="protein sequence ID" value="RWX49349.1"/>
    <property type="molecule type" value="Genomic_DNA"/>
</dbReference>
<reference evidence="1 2" key="1">
    <citation type="submission" date="2017-01" db="EMBL/GenBank/DDBJ databases">
        <title>The cable genome- insights into the physiology and evolution of filamentous bacteria capable of sulfide oxidation via long distance electron transfer.</title>
        <authorList>
            <person name="Schreiber L."/>
            <person name="Bjerg J.T."/>
            <person name="Boggild A."/>
            <person name="Van De Vossenberg J."/>
            <person name="Meysman F."/>
            <person name="Nielsen L.P."/>
            <person name="Schramm A."/>
            <person name="Kjeldsen K.U."/>
        </authorList>
    </citation>
    <scope>NUCLEOTIDE SEQUENCE [LARGE SCALE GENOMIC DNA]</scope>
    <source>
        <strain evidence="1">A1</strain>
    </source>
</reference>
<evidence type="ECO:0000313" key="2">
    <source>
        <dbReference type="Proteomes" id="UP000288086"/>
    </source>
</evidence>
<dbReference type="AlphaFoldDB" id="A0A3S3QND8"/>
<feature type="non-terminal residue" evidence="1">
    <location>
        <position position="171"/>
    </location>
</feature>
<dbReference type="GO" id="GO:0016301">
    <property type="term" value="F:kinase activity"/>
    <property type="evidence" value="ECO:0007669"/>
    <property type="project" value="UniProtKB-KW"/>
</dbReference>
<dbReference type="Proteomes" id="UP000288086">
    <property type="component" value="Unassembled WGS sequence"/>
</dbReference>
<keyword evidence="1" id="KW-0670">Pyruvate</keyword>
<keyword evidence="2" id="KW-1185">Reference proteome</keyword>
<organism evidence="1 2">
    <name type="scientific">Candidatus Electrothrix communis</name>
    <dbReference type="NCBI Taxonomy" id="1859133"/>
    <lineage>
        <taxon>Bacteria</taxon>
        <taxon>Pseudomonadati</taxon>
        <taxon>Thermodesulfobacteriota</taxon>
        <taxon>Desulfobulbia</taxon>
        <taxon>Desulfobulbales</taxon>
        <taxon>Desulfobulbaceae</taxon>
        <taxon>Candidatus Electrothrix</taxon>
    </lineage>
</organism>
<sequence>MSNQQPSGFTSKAWEANKEETASIVEIPERFRVLQEVVARYQGVATKLEHLLYEICHPYRNWQVIVTELRPFVLKNFNQYRRHEQGPVCFSLFTEIFLDALSESKKNGKVVSMAMEAMLAYADKLIASLQTDSLALYREQLDSFFDRLVCLDEVDESVMMFMVQGHHPMKK</sequence>
<keyword evidence="1" id="KW-0418">Kinase</keyword>
<evidence type="ECO:0000313" key="1">
    <source>
        <dbReference type="EMBL" id="RWX49349.1"/>
    </source>
</evidence>